<evidence type="ECO:0000313" key="1">
    <source>
        <dbReference type="EMBL" id="KKK81324.1"/>
    </source>
</evidence>
<name>A0A0F9ASA0_9ZZZZ</name>
<protein>
    <submittedName>
        <fullName evidence="1">Uncharacterized protein</fullName>
    </submittedName>
</protein>
<comment type="caution">
    <text evidence="1">The sequence shown here is derived from an EMBL/GenBank/DDBJ whole genome shotgun (WGS) entry which is preliminary data.</text>
</comment>
<dbReference type="EMBL" id="LAZR01053173">
    <property type="protein sequence ID" value="KKK81324.1"/>
    <property type="molecule type" value="Genomic_DNA"/>
</dbReference>
<organism evidence="1">
    <name type="scientific">marine sediment metagenome</name>
    <dbReference type="NCBI Taxonomy" id="412755"/>
    <lineage>
        <taxon>unclassified sequences</taxon>
        <taxon>metagenomes</taxon>
        <taxon>ecological metagenomes</taxon>
    </lineage>
</organism>
<sequence length="85" mass="9101">PEVADRIAVSVDILATAQRRGVSPQKVRDDLSALALADNYAFVDIHGSSVVQIIVEEVDLREGGNVAGLEGREMAHLALIIHELS</sequence>
<dbReference type="AlphaFoldDB" id="A0A0F9ASA0"/>
<feature type="non-terminal residue" evidence="1">
    <location>
        <position position="1"/>
    </location>
</feature>
<accession>A0A0F9ASA0</accession>
<proteinExistence type="predicted"/>
<gene>
    <name evidence="1" type="ORF">LCGC14_2814620</name>
</gene>
<reference evidence="1" key="1">
    <citation type="journal article" date="2015" name="Nature">
        <title>Complex archaea that bridge the gap between prokaryotes and eukaryotes.</title>
        <authorList>
            <person name="Spang A."/>
            <person name="Saw J.H."/>
            <person name="Jorgensen S.L."/>
            <person name="Zaremba-Niedzwiedzka K."/>
            <person name="Martijn J."/>
            <person name="Lind A.E."/>
            <person name="van Eijk R."/>
            <person name="Schleper C."/>
            <person name="Guy L."/>
            <person name="Ettema T.J."/>
        </authorList>
    </citation>
    <scope>NUCLEOTIDE SEQUENCE</scope>
</reference>